<evidence type="ECO:0000256" key="1">
    <source>
        <dbReference type="SAM" id="MobiDB-lite"/>
    </source>
</evidence>
<sequence length="398" mass="42099">MSVDDVLQAGRVRTHPSAQLVLNNMALSELLQAGPACPYCNCSTEHAPSSAGNDKELPHAALRRWTSRTTAAVPPRELASLSADLEDFLKQNHAARLADLDDSLASCALRALNSLGEGREGKKEEQAGPASSQRRESALCLLPDAGTAPAATGDPTDVAETAQPSLRDTKKACATYATESNVADCSESSSMAAGLCLLVIGSEVCYAGEFLDGQAAKLRVARGNALFVDLVALVDQHAFFCQSAPCDGSARGLVAKSAGLPRKTAMKTAMKKAMKKADSTKRRSMKAKRVTQVARGRLAKSMVFSGKKVKTSGGLTKDGLMSNVRGKIVSKRQSAHGKKCFKHIEGWVEAVMEARAAFNAKGFVAINGKTLQGKALYAKAKTILAQSLEQAKQPVQEP</sequence>
<dbReference type="EMBL" id="CAJNDS010002169">
    <property type="protein sequence ID" value="CAE7358726.1"/>
    <property type="molecule type" value="Genomic_DNA"/>
</dbReference>
<evidence type="ECO:0000313" key="3">
    <source>
        <dbReference type="Proteomes" id="UP000604046"/>
    </source>
</evidence>
<organism evidence="2 3">
    <name type="scientific">Symbiodinium natans</name>
    <dbReference type="NCBI Taxonomy" id="878477"/>
    <lineage>
        <taxon>Eukaryota</taxon>
        <taxon>Sar</taxon>
        <taxon>Alveolata</taxon>
        <taxon>Dinophyceae</taxon>
        <taxon>Suessiales</taxon>
        <taxon>Symbiodiniaceae</taxon>
        <taxon>Symbiodinium</taxon>
    </lineage>
</organism>
<comment type="caution">
    <text evidence="2">The sequence shown here is derived from an EMBL/GenBank/DDBJ whole genome shotgun (WGS) entry which is preliminary data.</text>
</comment>
<accession>A0A812PMT2</accession>
<dbReference type="Pfam" id="PF19060">
    <property type="entry name" value="DVNP"/>
    <property type="match status" value="1"/>
</dbReference>
<dbReference type="InterPro" id="IPR043928">
    <property type="entry name" value="DNVP"/>
</dbReference>
<feature type="compositionally biased region" description="Low complexity" evidence="1">
    <location>
        <begin position="145"/>
        <end position="156"/>
    </location>
</feature>
<gene>
    <name evidence="2" type="primary">PAT23</name>
    <name evidence="2" type="ORF">SNAT2548_LOCUS19190</name>
</gene>
<proteinExistence type="predicted"/>
<dbReference type="GO" id="GO:0003677">
    <property type="term" value="F:DNA binding"/>
    <property type="evidence" value="ECO:0007669"/>
    <property type="project" value="InterPro"/>
</dbReference>
<dbReference type="AlphaFoldDB" id="A0A812PMT2"/>
<name>A0A812PMT2_9DINO</name>
<feature type="region of interest" description="Disordered" evidence="1">
    <location>
        <begin position="145"/>
        <end position="164"/>
    </location>
</feature>
<evidence type="ECO:0000313" key="2">
    <source>
        <dbReference type="EMBL" id="CAE7358726.1"/>
    </source>
</evidence>
<dbReference type="GO" id="GO:0051276">
    <property type="term" value="P:chromosome organization"/>
    <property type="evidence" value="ECO:0007669"/>
    <property type="project" value="InterPro"/>
</dbReference>
<keyword evidence="3" id="KW-1185">Reference proteome</keyword>
<dbReference type="Proteomes" id="UP000604046">
    <property type="component" value="Unassembled WGS sequence"/>
</dbReference>
<reference evidence="2" key="1">
    <citation type="submission" date="2021-02" db="EMBL/GenBank/DDBJ databases">
        <authorList>
            <person name="Dougan E. K."/>
            <person name="Rhodes N."/>
            <person name="Thang M."/>
            <person name="Chan C."/>
        </authorList>
    </citation>
    <scope>NUCLEOTIDE SEQUENCE</scope>
</reference>
<protein>
    <submittedName>
        <fullName evidence="2">PAT23 protein</fullName>
    </submittedName>
</protein>